<feature type="domain" description="DUF2281" evidence="1">
    <location>
        <begin position="7"/>
        <end position="41"/>
    </location>
</feature>
<sequence length="215" mass="24167">MTVEQIIIDKVKKLPADKQQEVLDFVEFLLVKHQNSMIKKGKFIDFYLPYSQDGKNISAKSQAEKILEEVDTLLKKGSFGVAIIYSANYGQTKTIRETYAEGGYKTGTSGANQANVMTEMEKLLDTPNYQHLQSKIRIAPITTMTYSDYDGKNHITVVKDDLAQIQQMLENGWDILGWQNQTTKKYAVGGGIANLSHDISDKIQSTLLSLSSQYK</sequence>
<evidence type="ECO:0000313" key="3">
    <source>
        <dbReference type="Proteomes" id="UP000660270"/>
    </source>
</evidence>
<reference evidence="2 3" key="1">
    <citation type="journal article" date="2020" name="ISME J.">
        <title>Comparative genomics reveals insights into cyanobacterial evolution and habitat adaptation.</title>
        <authorList>
            <person name="Chen M.Y."/>
            <person name="Teng W.K."/>
            <person name="Zhao L."/>
            <person name="Hu C.X."/>
            <person name="Zhou Y.K."/>
            <person name="Han B.P."/>
            <person name="Song L.R."/>
            <person name="Shu W.S."/>
        </authorList>
    </citation>
    <scope>NUCLEOTIDE SEQUENCE [LARGE SCALE GENOMIC DNA]</scope>
    <source>
        <strain evidence="2 3">FACHB-1249</strain>
    </source>
</reference>
<protein>
    <submittedName>
        <fullName evidence="2">DUF2281 domain-containing protein</fullName>
    </submittedName>
</protein>
<comment type="caution">
    <text evidence="2">The sequence shown here is derived from an EMBL/GenBank/DDBJ whole genome shotgun (WGS) entry which is preliminary data.</text>
</comment>
<accession>A0ABR8IN99</accession>
<keyword evidence="3" id="KW-1185">Reference proteome</keyword>
<name>A0ABR8IN99_APHFL</name>
<dbReference type="Pfam" id="PF10047">
    <property type="entry name" value="DUF2281"/>
    <property type="match status" value="1"/>
</dbReference>
<gene>
    <name evidence="2" type="ORF">H6G43_02260</name>
</gene>
<evidence type="ECO:0000313" key="2">
    <source>
        <dbReference type="EMBL" id="MBD2684085.1"/>
    </source>
</evidence>
<dbReference type="RefSeq" id="WP_190387629.1">
    <property type="nucleotide sequence ID" value="NZ_JACJTM010000003.1"/>
</dbReference>
<proteinExistence type="predicted"/>
<dbReference type="Proteomes" id="UP000660270">
    <property type="component" value="Unassembled WGS sequence"/>
</dbReference>
<dbReference type="EMBL" id="JACJTM010000003">
    <property type="protein sequence ID" value="MBD2684085.1"/>
    <property type="molecule type" value="Genomic_DNA"/>
</dbReference>
<dbReference type="GeneID" id="78219595"/>
<dbReference type="InterPro" id="IPR018739">
    <property type="entry name" value="DUF2281"/>
</dbReference>
<organism evidence="2 3">
    <name type="scientific">Aphanizomenon flos-aquae FACHB-1249</name>
    <dbReference type="NCBI Taxonomy" id="2692889"/>
    <lineage>
        <taxon>Bacteria</taxon>
        <taxon>Bacillati</taxon>
        <taxon>Cyanobacteriota</taxon>
        <taxon>Cyanophyceae</taxon>
        <taxon>Nostocales</taxon>
        <taxon>Aphanizomenonaceae</taxon>
        <taxon>Aphanizomenon</taxon>
    </lineage>
</organism>
<evidence type="ECO:0000259" key="1">
    <source>
        <dbReference type="Pfam" id="PF10047"/>
    </source>
</evidence>